<dbReference type="Gene3D" id="3.40.50.1820">
    <property type="entry name" value="alpha/beta hydrolase"/>
    <property type="match status" value="1"/>
</dbReference>
<organism evidence="5 6">
    <name type="scientific">Streptomyces johnsoniae</name>
    <dbReference type="NCBI Taxonomy" id="3075532"/>
    <lineage>
        <taxon>Bacteria</taxon>
        <taxon>Bacillati</taxon>
        <taxon>Actinomycetota</taxon>
        <taxon>Actinomycetes</taxon>
        <taxon>Kitasatosporales</taxon>
        <taxon>Streptomycetaceae</taxon>
        <taxon>Streptomyces</taxon>
    </lineage>
</organism>
<dbReference type="PANTHER" id="PTHR48081">
    <property type="entry name" value="AB HYDROLASE SUPERFAMILY PROTEIN C4A8.06C"/>
    <property type="match status" value="1"/>
</dbReference>
<evidence type="ECO:0000256" key="1">
    <source>
        <dbReference type="ARBA" id="ARBA00010515"/>
    </source>
</evidence>
<feature type="domain" description="Alpha/beta hydrolase fold-3" evidence="4">
    <location>
        <begin position="74"/>
        <end position="284"/>
    </location>
</feature>
<dbReference type="InterPro" id="IPR029058">
    <property type="entry name" value="AB_hydrolase_fold"/>
</dbReference>
<dbReference type="PROSITE" id="PS01174">
    <property type="entry name" value="LIPASE_GDXG_SER"/>
    <property type="match status" value="1"/>
</dbReference>
<comment type="caution">
    <text evidence="5">The sequence shown here is derived from an EMBL/GenBank/DDBJ whole genome shotgun (WGS) entry which is preliminary data.</text>
</comment>
<evidence type="ECO:0000259" key="4">
    <source>
        <dbReference type="Pfam" id="PF07859"/>
    </source>
</evidence>
<evidence type="ECO:0000256" key="3">
    <source>
        <dbReference type="PROSITE-ProRule" id="PRU10038"/>
    </source>
</evidence>
<evidence type="ECO:0000313" key="5">
    <source>
        <dbReference type="EMBL" id="MDT0443122.1"/>
    </source>
</evidence>
<protein>
    <submittedName>
        <fullName evidence="5">Alpha/beta hydrolase</fullName>
    </submittedName>
</protein>
<dbReference type="InterPro" id="IPR013094">
    <property type="entry name" value="AB_hydrolase_3"/>
</dbReference>
<dbReference type="GO" id="GO:0016787">
    <property type="term" value="F:hydrolase activity"/>
    <property type="evidence" value="ECO:0007669"/>
    <property type="project" value="UniProtKB-KW"/>
</dbReference>
<name>A0ABU2S2J5_9ACTN</name>
<feature type="active site" evidence="3">
    <location>
        <position position="152"/>
    </location>
</feature>
<gene>
    <name evidence="5" type="ORF">RM779_11015</name>
</gene>
<sequence>MRYPFDPELAAALAMMPEVNVSDLAAARAAQAAELARQVAAADTEGVVVTDVREAGTALRLYRPAAARDPLPVVLRIHGGGFLLGGPDVDHEANLRLCRALPGIVVSPDYRLAPEHPYPAAPEDCYAALCWTAANAARLGADPERVVVAGDSAGACLATAVAMLARERGGPGICFQYLDSPALDDRLDTPSARQFTDTPVWNRRNAELSWAAYLGAGVPGSAGVPATAAPARAAPGDLAGLPPAHVAVMAFDPLRDEGIDYARSLLTAGVFAELHLFPGTFHGASLVRHAAVARRMAAEEITVLRRAAR</sequence>
<dbReference type="InterPro" id="IPR033140">
    <property type="entry name" value="Lipase_GDXG_put_SER_AS"/>
</dbReference>
<keyword evidence="2 5" id="KW-0378">Hydrolase</keyword>
<keyword evidence="6" id="KW-1185">Reference proteome</keyword>
<dbReference type="RefSeq" id="WP_311617504.1">
    <property type="nucleotide sequence ID" value="NZ_JAVREV010000005.1"/>
</dbReference>
<proteinExistence type="inferred from homology"/>
<accession>A0ABU2S2J5</accession>
<comment type="similarity">
    <text evidence="1">Belongs to the 'GDXG' lipolytic enzyme family.</text>
</comment>
<dbReference type="EMBL" id="JAVREV010000005">
    <property type="protein sequence ID" value="MDT0443122.1"/>
    <property type="molecule type" value="Genomic_DNA"/>
</dbReference>
<dbReference type="Proteomes" id="UP001183615">
    <property type="component" value="Unassembled WGS sequence"/>
</dbReference>
<reference evidence="6" key="1">
    <citation type="submission" date="2023-07" db="EMBL/GenBank/DDBJ databases">
        <title>30 novel species of actinomycetes from the DSMZ collection.</title>
        <authorList>
            <person name="Nouioui I."/>
        </authorList>
    </citation>
    <scope>NUCLEOTIDE SEQUENCE [LARGE SCALE GENOMIC DNA]</scope>
    <source>
        <strain evidence="6">DSM 41886</strain>
    </source>
</reference>
<dbReference type="PANTHER" id="PTHR48081:SF8">
    <property type="entry name" value="ALPHA_BETA HYDROLASE FOLD-3 DOMAIN-CONTAINING PROTEIN-RELATED"/>
    <property type="match status" value="1"/>
</dbReference>
<dbReference type="SUPFAM" id="SSF53474">
    <property type="entry name" value="alpha/beta-Hydrolases"/>
    <property type="match status" value="1"/>
</dbReference>
<evidence type="ECO:0000313" key="6">
    <source>
        <dbReference type="Proteomes" id="UP001183615"/>
    </source>
</evidence>
<dbReference type="InterPro" id="IPR050300">
    <property type="entry name" value="GDXG_lipolytic_enzyme"/>
</dbReference>
<dbReference type="Pfam" id="PF07859">
    <property type="entry name" value="Abhydrolase_3"/>
    <property type="match status" value="1"/>
</dbReference>
<evidence type="ECO:0000256" key="2">
    <source>
        <dbReference type="ARBA" id="ARBA00022801"/>
    </source>
</evidence>